<evidence type="ECO:0000256" key="2">
    <source>
        <dbReference type="ARBA" id="ARBA00009142"/>
    </source>
</evidence>
<gene>
    <name evidence="9" type="ORF">HNR02_004187</name>
</gene>
<dbReference type="PANTHER" id="PTHR30269">
    <property type="entry name" value="TRANSMEMBRANE PROTEIN YFCA"/>
    <property type="match status" value="1"/>
</dbReference>
<dbReference type="Pfam" id="PF01925">
    <property type="entry name" value="TauE"/>
    <property type="match status" value="1"/>
</dbReference>
<evidence type="ECO:0000256" key="1">
    <source>
        <dbReference type="ARBA" id="ARBA00004651"/>
    </source>
</evidence>
<keyword evidence="6 8" id="KW-1133">Transmembrane helix</keyword>
<protein>
    <recommendedName>
        <fullName evidence="8">Probable membrane transporter protein</fullName>
    </recommendedName>
</protein>
<comment type="caution">
    <text evidence="9">The sequence shown here is derived from an EMBL/GenBank/DDBJ whole genome shotgun (WGS) entry which is preliminary data.</text>
</comment>
<feature type="transmembrane region" description="Helical" evidence="8">
    <location>
        <begin position="72"/>
        <end position="90"/>
    </location>
</feature>
<dbReference type="InterPro" id="IPR052017">
    <property type="entry name" value="TSUP"/>
</dbReference>
<keyword evidence="10" id="KW-1185">Reference proteome</keyword>
<dbReference type="AlphaFoldDB" id="A0A853B7Y5"/>
<dbReference type="InterPro" id="IPR002781">
    <property type="entry name" value="TM_pro_TauE-like"/>
</dbReference>
<evidence type="ECO:0000256" key="3">
    <source>
        <dbReference type="ARBA" id="ARBA00022448"/>
    </source>
</evidence>
<comment type="similarity">
    <text evidence="2 8">Belongs to the 4-toluene sulfonate uptake permease (TSUP) (TC 2.A.102) family.</text>
</comment>
<keyword evidence="4 8" id="KW-1003">Cell membrane</keyword>
<feature type="transmembrane region" description="Helical" evidence="8">
    <location>
        <begin position="29"/>
        <end position="60"/>
    </location>
</feature>
<feature type="transmembrane region" description="Helical" evidence="8">
    <location>
        <begin position="96"/>
        <end position="115"/>
    </location>
</feature>
<dbReference type="RefSeq" id="WP_179774827.1">
    <property type="nucleotide sequence ID" value="NZ_JACCFK010000001.1"/>
</dbReference>
<feature type="transmembrane region" description="Helical" evidence="8">
    <location>
        <begin position="221"/>
        <end position="239"/>
    </location>
</feature>
<dbReference type="PANTHER" id="PTHR30269:SF37">
    <property type="entry name" value="MEMBRANE TRANSPORTER PROTEIN"/>
    <property type="match status" value="1"/>
</dbReference>
<keyword evidence="5 8" id="KW-0812">Transmembrane</keyword>
<accession>A0A853B7Y5</accession>
<evidence type="ECO:0000313" key="9">
    <source>
        <dbReference type="EMBL" id="NYI90864.1"/>
    </source>
</evidence>
<keyword evidence="3" id="KW-0813">Transport</keyword>
<evidence type="ECO:0000256" key="6">
    <source>
        <dbReference type="ARBA" id="ARBA00022989"/>
    </source>
</evidence>
<keyword evidence="7 8" id="KW-0472">Membrane</keyword>
<feature type="transmembrane region" description="Helical" evidence="8">
    <location>
        <begin position="162"/>
        <end position="180"/>
    </location>
</feature>
<sequence length="241" mass="24309">MSTGATILVVCAVLAGALTQRATGLGFALVAAPFLVVIAGPETGVSLGNTLSAMLCAVVLARTWRHTWWRQAAALAVPAAIAVPLGALVVHSLPAGPLLVLVGAMGMAAVAMVVVSGRRSPLRGRAGLVTAGSLSGFMNVTAGVGGPMVTAYALSQGWSREVFVPTVQVYLLFLNVVSVATKGLPVLAPGEWALCSGALLVGVVAGELVNRRLTPEAGRRFIIAVALAGGAAAVIRGAVEW</sequence>
<name>A0A853B7Y5_9PSEU</name>
<evidence type="ECO:0000256" key="7">
    <source>
        <dbReference type="ARBA" id="ARBA00023136"/>
    </source>
</evidence>
<evidence type="ECO:0000256" key="4">
    <source>
        <dbReference type="ARBA" id="ARBA00022475"/>
    </source>
</evidence>
<reference evidence="9 10" key="1">
    <citation type="submission" date="2020-07" db="EMBL/GenBank/DDBJ databases">
        <title>Sequencing the genomes of 1000 actinobacteria strains.</title>
        <authorList>
            <person name="Klenk H.-P."/>
        </authorList>
    </citation>
    <scope>NUCLEOTIDE SEQUENCE [LARGE SCALE GENOMIC DNA]</scope>
    <source>
        <strain evidence="9 10">DSM 104006</strain>
    </source>
</reference>
<evidence type="ECO:0000256" key="5">
    <source>
        <dbReference type="ARBA" id="ARBA00022692"/>
    </source>
</evidence>
<evidence type="ECO:0000256" key="8">
    <source>
        <dbReference type="RuleBase" id="RU363041"/>
    </source>
</evidence>
<comment type="subcellular location">
    <subcellularLocation>
        <location evidence="1 8">Cell membrane</location>
        <topology evidence="1 8">Multi-pass membrane protein</topology>
    </subcellularLocation>
</comment>
<organism evidence="9 10">
    <name type="scientific">Amycolatopsis endophytica</name>
    <dbReference type="NCBI Taxonomy" id="860233"/>
    <lineage>
        <taxon>Bacteria</taxon>
        <taxon>Bacillati</taxon>
        <taxon>Actinomycetota</taxon>
        <taxon>Actinomycetes</taxon>
        <taxon>Pseudonocardiales</taxon>
        <taxon>Pseudonocardiaceae</taxon>
        <taxon>Amycolatopsis</taxon>
    </lineage>
</organism>
<feature type="transmembrane region" description="Helical" evidence="8">
    <location>
        <begin position="186"/>
        <end position="209"/>
    </location>
</feature>
<proteinExistence type="inferred from homology"/>
<dbReference type="EMBL" id="JACCFK010000001">
    <property type="protein sequence ID" value="NYI90864.1"/>
    <property type="molecule type" value="Genomic_DNA"/>
</dbReference>
<dbReference type="GO" id="GO:0005886">
    <property type="term" value="C:plasma membrane"/>
    <property type="evidence" value="ECO:0007669"/>
    <property type="project" value="UniProtKB-SubCell"/>
</dbReference>
<dbReference type="Proteomes" id="UP000549616">
    <property type="component" value="Unassembled WGS sequence"/>
</dbReference>
<evidence type="ECO:0000313" key="10">
    <source>
        <dbReference type="Proteomes" id="UP000549616"/>
    </source>
</evidence>